<gene>
    <name evidence="1" type="ORF">NA56DRAFT_649996</name>
</gene>
<name>A0A2J6PNQ4_9HELO</name>
<dbReference type="Proteomes" id="UP000235672">
    <property type="component" value="Unassembled WGS sequence"/>
</dbReference>
<dbReference type="OrthoDB" id="4829316at2759"/>
<organism evidence="1 2">
    <name type="scientific">Hyaloscypha hepaticicola</name>
    <dbReference type="NCBI Taxonomy" id="2082293"/>
    <lineage>
        <taxon>Eukaryota</taxon>
        <taxon>Fungi</taxon>
        <taxon>Dikarya</taxon>
        <taxon>Ascomycota</taxon>
        <taxon>Pezizomycotina</taxon>
        <taxon>Leotiomycetes</taxon>
        <taxon>Helotiales</taxon>
        <taxon>Hyaloscyphaceae</taxon>
        <taxon>Hyaloscypha</taxon>
    </lineage>
</organism>
<evidence type="ECO:0000313" key="2">
    <source>
        <dbReference type="Proteomes" id="UP000235672"/>
    </source>
</evidence>
<dbReference type="EMBL" id="KZ613512">
    <property type="protein sequence ID" value="PMD15516.1"/>
    <property type="molecule type" value="Genomic_DNA"/>
</dbReference>
<accession>A0A2J6PNQ4</accession>
<evidence type="ECO:0000313" key="1">
    <source>
        <dbReference type="EMBL" id="PMD15516.1"/>
    </source>
</evidence>
<protein>
    <submittedName>
        <fullName evidence="1">Uncharacterized protein</fullName>
    </submittedName>
</protein>
<keyword evidence="2" id="KW-1185">Reference proteome</keyword>
<sequence>MAPIPITPLLRTVAQRRTLSVFTRVRSIARTVEPHPFERLPLTQKAAKADWGKQLRHVGDAAML</sequence>
<proteinExistence type="predicted"/>
<dbReference type="AlphaFoldDB" id="A0A2J6PNQ4"/>
<reference evidence="1 2" key="1">
    <citation type="submission" date="2016-05" db="EMBL/GenBank/DDBJ databases">
        <title>A degradative enzymes factory behind the ericoid mycorrhizal symbiosis.</title>
        <authorList>
            <consortium name="DOE Joint Genome Institute"/>
            <person name="Martino E."/>
            <person name="Morin E."/>
            <person name="Grelet G."/>
            <person name="Kuo A."/>
            <person name="Kohler A."/>
            <person name="Daghino S."/>
            <person name="Barry K."/>
            <person name="Choi C."/>
            <person name="Cichocki N."/>
            <person name="Clum A."/>
            <person name="Copeland A."/>
            <person name="Hainaut M."/>
            <person name="Haridas S."/>
            <person name="Labutti K."/>
            <person name="Lindquist E."/>
            <person name="Lipzen A."/>
            <person name="Khouja H.-R."/>
            <person name="Murat C."/>
            <person name="Ohm R."/>
            <person name="Olson A."/>
            <person name="Spatafora J."/>
            <person name="Veneault-Fourrey C."/>
            <person name="Henrissat B."/>
            <person name="Grigoriev I."/>
            <person name="Martin F."/>
            <person name="Perotto S."/>
        </authorList>
    </citation>
    <scope>NUCLEOTIDE SEQUENCE [LARGE SCALE GENOMIC DNA]</scope>
    <source>
        <strain evidence="1 2">UAMH 7357</strain>
    </source>
</reference>